<evidence type="ECO:0008006" key="3">
    <source>
        <dbReference type="Google" id="ProtNLM"/>
    </source>
</evidence>
<dbReference type="EMBL" id="JAAXPR010000003">
    <property type="protein sequence ID" value="NKZ19682.1"/>
    <property type="molecule type" value="Genomic_DNA"/>
</dbReference>
<protein>
    <recommendedName>
        <fullName evidence="3">CopG family transcriptional regulator</fullName>
    </recommendedName>
</protein>
<dbReference type="AlphaFoldDB" id="A0A7X6S0E2"/>
<comment type="caution">
    <text evidence="1">The sequence shown here is derived from an EMBL/GenBank/DDBJ whole genome shotgun (WGS) entry which is preliminary data.</text>
</comment>
<evidence type="ECO:0000313" key="2">
    <source>
        <dbReference type="Proteomes" id="UP000522720"/>
    </source>
</evidence>
<proteinExistence type="predicted"/>
<accession>A0A7X6S0E2</accession>
<organism evidence="1 2">
    <name type="scientific">Streptococcus ovuberis</name>
    <dbReference type="NCBI Taxonomy" id="1936207"/>
    <lineage>
        <taxon>Bacteria</taxon>
        <taxon>Bacillati</taxon>
        <taxon>Bacillota</taxon>
        <taxon>Bacilli</taxon>
        <taxon>Lactobacillales</taxon>
        <taxon>Streptococcaceae</taxon>
        <taxon>Streptococcus</taxon>
    </lineage>
</organism>
<evidence type="ECO:0000313" key="1">
    <source>
        <dbReference type="EMBL" id="NKZ19682.1"/>
    </source>
</evidence>
<dbReference type="Proteomes" id="UP000522720">
    <property type="component" value="Unassembled WGS sequence"/>
</dbReference>
<sequence>MAFKPKKNEIAQVITETATLPSSIQSTDTGAGGHFDTFERTKQYQFTLQPSVRTKIDELAKEKGFRSASAFVNDLFKKM</sequence>
<keyword evidence="2" id="KW-1185">Reference proteome</keyword>
<dbReference type="RefSeq" id="WP_168548443.1">
    <property type="nucleotide sequence ID" value="NZ_JAAXPR010000003.1"/>
</dbReference>
<gene>
    <name evidence="1" type="ORF">HF992_02255</name>
</gene>
<reference evidence="1 2" key="1">
    <citation type="submission" date="2020-04" db="EMBL/GenBank/DDBJ databases">
        <title>MicrobeNet Type strains.</title>
        <authorList>
            <person name="Nicholson A.C."/>
        </authorList>
    </citation>
    <scope>NUCLEOTIDE SEQUENCE [LARGE SCALE GENOMIC DNA]</scope>
    <source>
        <strain evidence="1 2">CCUG 69612</strain>
    </source>
</reference>
<name>A0A7X6S0E2_9STRE</name>